<organism evidence="9 10">
    <name type="scientific">Botryobasidium botryosum (strain FD-172 SS1)</name>
    <dbReference type="NCBI Taxonomy" id="930990"/>
    <lineage>
        <taxon>Eukaryota</taxon>
        <taxon>Fungi</taxon>
        <taxon>Dikarya</taxon>
        <taxon>Basidiomycota</taxon>
        <taxon>Agaricomycotina</taxon>
        <taxon>Agaricomycetes</taxon>
        <taxon>Cantharellales</taxon>
        <taxon>Botryobasidiaceae</taxon>
        <taxon>Botryobasidium</taxon>
    </lineage>
</organism>
<evidence type="ECO:0000313" key="10">
    <source>
        <dbReference type="Proteomes" id="UP000027195"/>
    </source>
</evidence>
<feature type="compositionally biased region" description="Basic residues" evidence="7">
    <location>
        <begin position="12"/>
        <end position="22"/>
    </location>
</feature>
<feature type="region of interest" description="Disordered" evidence="7">
    <location>
        <begin position="1"/>
        <end position="31"/>
    </location>
</feature>
<feature type="coiled-coil region" evidence="6">
    <location>
        <begin position="177"/>
        <end position="204"/>
    </location>
</feature>
<evidence type="ECO:0000256" key="1">
    <source>
        <dbReference type="ARBA" id="ARBA00004123"/>
    </source>
</evidence>
<dbReference type="STRING" id="930990.A0A067MTF3"/>
<dbReference type="PANTHER" id="PTHR12228:SF0">
    <property type="entry name" value="TATA-BOX BINDING PROTEIN ASSOCIATED FACTOR 7"/>
    <property type="match status" value="1"/>
</dbReference>
<gene>
    <name evidence="9" type="ORF">BOTBODRAFT_29311</name>
</gene>
<dbReference type="GO" id="GO:0016251">
    <property type="term" value="F:RNA polymerase II general transcription initiation factor activity"/>
    <property type="evidence" value="ECO:0007669"/>
    <property type="project" value="TreeGrafter"/>
</dbReference>
<dbReference type="GO" id="GO:0005669">
    <property type="term" value="C:transcription factor TFIID complex"/>
    <property type="evidence" value="ECO:0007669"/>
    <property type="project" value="InterPro"/>
</dbReference>
<feature type="compositionally biased region" description="Gly residues" evidence="7">
    <location>
        <begin position="234"/>
        <end position="245"/>
    </location>
</feature>
<evidence type="ECO:0000256" key="3">
    <source>
        <dbReference type="ARBA" id="ARBA00023015"/>
    </source>
</evidence>
<keyword evidence="10" id="KW-1185">Reference proteome</keyword>
<dbReference type="InterPro" id="IPR006751">
    <property type="entry name" value="TAFII55_prot_cons_reg"/>
</dbReference>
<keyword evidence="5" id="KW-0539">Nucleus</keyword>
<evidence type="ECO:0000256" key="6">
    <source>
        <dbReference type="SAM" id="Coils"/>
    </source>
</evidence>
<dbReference type="AlphaFoldDB" id="A0A067MTF3"/>
<evidence type="ECO:0000256" key="7">
    <source>
        <dbReference type="SAM" id="MobiDB-lite"/>
    </source>
</evidence>
<dbReference type="InParanoid" id="A0A067MTF3"/>
<dbReference type="InterPro" id="IPR037817">
    <property type="entry name" value="TAF7"/>
</dbReference>
<evidence type="ECO:0000256" key="5">
    <source>
        <dbReference type="ARBA" id="ARBA00023242"/>
    </source>
</evidence>
<sequence length="453" mass="50471">MNLRAGQPSKPTGKKAAPKLKLKLGDKSGQTSGMSFLGAYDRELDSDDEDLAFEEQFILRLPEGEDCDRLRKMVQARDIKDDVWFKFKDSRRAVFHIGNSTYTSKLVDLPCIIEAQKTLDNRQMYKVADICQMLVVEDKIESEDVLSHNKAFHVDDFIWPHGLTPPLKHVRKRRFRKRVNRTTIETVEQEVERLIEEDNAAAEVKYEVLENVNPDLSDSEFDLDHFDMPTPDAGGEGSERGGGGTPDPEALVLDEDEEEVDAEGDGLIDDDLAAALGRAMAGNSSDEGDEEDEDEDESASEDDEDEDEETAQARKLLNEEIRDLEAAVEKKSAEIAGAFNPLIKKRFEDALKKLKADLEGRLAQREQLTERKRAEAEKRARMESGQDAHTEEGDGEVEELDGLFDDFEDDEDGDGEKKGGTEGGAGAAGLSPTRRRVESEGIDTPSTDMMEIG</sequence>
<dbReference type="CDD" id="cd08047">
    <property type="entry name" value="TAF7"/>
    <property type="match status" value="1"/>
</dbReference>
<evidence type="ECO:0000259" key="8">
    <source>
        <dbReference type="SMART" id="SM01370"/>
    </source>
</evidence>
<dbReference type="HOGENOM" id="CLU_016434_3_0_1"/>
<name>A0A067MTF3_BOTB1</name>
<evidence type="ECO:0000256" key="2">
    <source>
        <dbReference type="ARBA" id="ARBA00009368"/>
    </source>
</evidence>
<keyword evidence="6" id="KW-0175">Coiled coil</keyword>
<evidence type="ECO:0000256" key="4">
    <source>
        <dbReference type="ARBA" id="ARBA00023163"/>
    </source>
</evidence>
<feature type="region of interest" description="Disordered" evidence="7">
    <location>
        <begin position="359"/>
        <end position="453"/>
    </location>
</feature>
<dbReference type="GO" id="GO:0051123">
    <property type="term" value="P:RNA polymerase II preinitiation complex assembly"/>
    <property type="evidence" value="ECO:0007669"/>
    <property type="project" value="TreeGrafter"/>
</dbReference>
<dbReference type="Proteomes" id="UP000027195">
    <property type="component" value="Unassembled WGS sequence"/>
</dbReference>
<feature type="compositionally biased region" description="Acidic residues" evidence="7">
    <location>
        <begin position="286"/>
        <end position="310"/>
    </location>
</feature>
<evidence type="ECO:0000313" key="9">
    <source>
        <dbReference type="EMBL" id="KDQ17995.1"/>
    </source>
</evidence>
<feature type="region of interest" description="Disordered" evidence="7">
    <location>
        <begin position="275"/>
        <end position="318"/>
    </location>
</feature>
<dbReference type="EMBL" id="KL198022">
    <property type="protein sequence ID" value="KDQ17995.1"/>
    <property type="molecule type" value="Genomic_DNA"/>
</dbReference>
<feature type="compositionally biased region" description="Acidic residues" evidence="7">
    <location>
        <begin position="393"/>
        <end position="414"/>
    </location>
</feature>
<accession>A0A067MTF3</accession>
<feature type="compositionally biased region" description="Basic and acidic residues" evidence="7">
    <location>
        <begin position="359"/>
        <end position="392"/>
    </location>
</feature>
<dbReference type="OrthoDB" id="153872at2759"/>
<comment type="similarity">
    <text evidence="2">Belongs to the TAF7 family.</text>
</comment>
<feature type="domain" description="TAFII55 protein conserved region" evidence="8">
    <location>
        <begin position="53"/>
        <end position="203"/>
    </location>
</feature>
<protein>
    <recommendedName>
        <fullName evidence="8">TAFII55 protein conserved region domain-containing protein</fullName>
    </recommendedName>
</protein>
<feature type="compositionally biased region" description="Low complexity" evidence="7">
    <location>
        <begin position="275"/>
        <end position="285"/>
    </location>
</feature>
<feature type="region of interest" description="Disordered" evidence="7">
    <location>
        <begin position="216"/>
        <end position="250"/>
    </location>
</feature>
<reference evidence="10" key="1">
    <citation type="journal article" date="2014" name="Proc. Natl. Acad. Sci. U.S.A.">
        <title>Extensive sampling of basidiomycete genomes demonstrates inadequacy of the white-rot/brown-rot paradigm for wood decay fungi.</title>
        <authorList>
            <person name="Riley R."/>
            <person name="Salamov A.A."/>
            <person name="Brown D.W."/>
            <person name="Nagy L.G."/>
            <person name="Floudas D."/>
            <person name="Held B.W."/>
            <person name="Levasseur A."/>
            <person name="Lombard V."/>
            <person name="Morin E."/>
            <person name="Otillar R."/>
            <person name="Lindquist E.A."/>
            <person name="Sun H."/>
            <person name="LaButti K.M."/>
            <person name="Schmutz J."/>
            <person name="Jabbour D."/>
            <person name="Luo H."/>
            <person name="Baker S.E."/>
            <person name="Pisabarro A.G."/>
            <person name="Walton J.D."/>
            <person name="Blanchette R.A."/>
            <person name="Henrissat B."/>
            <person name="Martin F."/>
            <person name="Cullen D."/>
            <person name="Hibbett D.S."/>
            <person name="Grigoriev I.V."/>
        </authorList>
    </citation>
    <scope>NUCLEOTIDE SEQUENCE [LARGE SCALE GENOMIC DNA]</scope>
    <source>
        <strain evidence="10">FD-172 SS1</strain>
    </source>
</reference>
<keyword evidence="4" id="KW-0804">Transcription</keyword>
<comment type="subcellular location">
    <subcellularLocation>
        <location evidence="1">Nucleus</location>
    </subcellularLocation>
</comment>
<dbReference type="PANTHER" id="PTHR12228">
    <property type="entry name" value="TRANSCRIPTION INITIATION FACTOR TFIID 55 KD SUBUNIT-RELATED"/>
    <property type="match status" value="1"/>
</dbReference>
<dbReference type="Pfam" id="PF04658">
    <property type="entry name" value="TAFII55_N"/>
    <property type="match status" value="1"/>
</dbReference>
<dbReference type="SMART" id="SM01370">
    <property type="entry name" value="TAFII55_N"/>
    <property type="match status" value="1"/>
</dbReference>
<proteinExistence type="inferred from homology"/>
<keyword evidence="3" id="KW-0805">Transcription regulation</keyword>